<accession>B0DVL7</accession>
<dbReference type="RefSeq" id="XP_001888028.1">
    <property type="nucleotide sequence ID" value="XM_001887993.1"/>
</dbReference>
<evidence type="ECO:0000313" key="2">
    <source>
        <dbReference type="Proteomes" id="UP000001194"/>
    </source>
</evidence>
<dbReference type="AlphaFoldDB" id="B0DVL7"/>
<dbReference type="GeneID" id="6083640"/>
<dbReference type="KEGG" id="lbc:LACBIDRAFT_312142"/>
<evidence type="ECO:0000313" key="1">
    <source>
        <dbReference type="EMBL" id="EDR01321.1"/>
    </source>
</evidence>
<organism evidence="2">
    <name type="scientific">Laccaria bicolor (strain S238N-H82 / ATCC MYA-4686)</name>
    <name type="common">Bicoloured deceiver</name>
    <name type="synonym">Laccaria laccata var. bicolor</name>
    <dbReference type="NCBI Taxonomy" id="486041"/>
    <lineage>
        <taxon>Eukaryota</taxon>
        <taxon>Fungi</taxon>
        <taxon>Dikarya</taxon>
        <taxon>Basidiomycota</taxon>
        <taxon>Agaricomycotina</taxon>
        <taxon>Agaricomycetes</taxon>
        <taxon>Agaricomycetidae</taxon>
        <taxon>Agaricales</taxon>
        <taxon>Agaricineae</taxon>
        <taxon>Hydnangiaceae</taxon>
        <taxon>Laccaria</taxon>
    </lineage>
</organism>
<reference evidence="1 2" key="1">
    <citation type="journal article" date="2008" name="Nature">
        <title>The genome of Laccaria bicolor provides insights into mycorrhizal symbiosis.</title>
        <authorList>
            <person name="Martin F."/>
            <person name="Aerts A."/>
            <person name="Ahren D."/>
            <person name="Brun A."/>
            <person name="Danchin E.G.J."/>
            <person name="Duchaussoy F."/>
            <person name="Gibon J."/>
            <person name="Kohler A."/>
            <person name="Lindquist E."/>
            <person name="Pereda V."/>
            <person name="Salamov A."/>
            <person name="Shapiro H.J."/>
            <person name="Wuyts J."/>
            <person name="Blaudez D."/>
            <person name="Buee M."/>
            <person name="Brokstein P."/>
            <person name="Canbaeck B."/>
            <person name="Cohen D."/>
            <person name="Courty P.E."/>
            <person name="Coutinho P.M."/>
            <person name="Delaruelle C."/>
            <person name="Detter J.C."/>
            <person name="Deveau A."/>
            <person name="DiFazio S."/>
            <person name="Duplessis S."/>
            <person name="Fraissinet-Tachet L."/>
            <person name="Lucic E."/>
            <person name="Frey-Klett P."/>
            <person name="Fourrey C."/>
            <person name="Feussner I."/>
            <person name="Gay G."/>
            <person name="Grimwood J."/>
            <person name="Hoegger P.J."/>
            <person name="Jain P."/>
            <person name="Kilaru S."/>
            <person name="Labbe J."/>
            <person name="Lin Y.C."/>
            <person name="Legue V."/>
            <person name="Le Tacon F."/>
            <person name="Marmeisse R."/>
            <person name="Melayah D."/>
            <person name="Montanini B."/>
            <person name="Muratet M."/>
            <person name="Nehls U."/>
            <person name="Niculita-Hirzel H."/>
            <person name="Oudot-Le Secq M.P."/>
            <person name="Peter M."/>
            <person name="Quesneville H."/>
            <person name="Rajashekar B."/>
            <person name="Reich M."/>
            <person name="Rouhier N."/>
            <person name="Schmutz J."/>
            <person name="Yin T."/>
            <person name="Chalot M."/>
            <person name="Henrissat B."/>
            <person name="Kuees U."/>
            <person name="Lucas S."/>
            <person name="Van de Peer Y."/>
            <person name="Podila G.K."/>
            <person name="Polle A."/>
            <person name="Pukkila P.J."/>
            <person name="Richardson P.M."/>
            <person name="Rouze P."/>
            <person name="Sanders I.R."/>
            <person name="Stajich J.E."/>
            <person name="Tunlid A."/>
            <person name="Tuskan G."/>
            <person name="Grigoriev I.V."/>
        </authorList>
    </citation>
    <scope>NUCLEOTIDE SEQUENCE [LARGE SCALE GENOMIC DNA]</scope>
    <source>
        <strain evidence="2">S238N-H82 / ATCC MYA-4686</strain>
    </source>
</reference>
<sequence>MLYFFTFGEFICQIERRSDNHAFRPRSSLSGSHLSPTLDTFLIMIQIHFPSNFGRVLHDSWAYYLSHLSALFDFIIQTHTLITVQRNTSREPL</sequence>
<dbReference type="OrthoDB" id="2941277at2759"/>
<keyword evidence="2" id="KW-1185">Reference proteome</keyword>
<protein>
    <submittedName>
        <fullName evidence="1">Predicted protein</fullName>
    </submittedName>
</protein>
<dbReference type="InParanoid" id="B0DVL7"/>
<dbReference type="Proteomes" id="UP000001194">
    <property type="component" value="Unassembled WGS sequence"/>
</dbReference>
<dbReference type="EMBL" id="DS547140">
    <property type="protein sequence ID" value="EDR01321.1"/>
    <property type="molecule type" value="Genomic_DNA"/>
</dbReference>
<dbReference type="HOGENOM" id="CLU_2518635_0_0_1"/>
<gene>
    <name evidence="1" type="ORF">LACBIDRAFT_312142</name>
</gene>
<name>B0DVL7_LACBS</name>
<proteinExistence type="predicted"/>